<dbReference type="EMBL" id="JAEVFJ010000003">
    <property type="protein sequence ID" value="KAH8105921.1"/>
    <property type="molecule type" value="Genomic_DNA"/>
</dbReference>
<organism evidence="2 3">
    <name type="scientific">Cristinia sonorae</name>
    <dbReference type="NCBI Taxonomy" id="1940300"/>
    <lineage>
        <taxon>Eukaryota</taxon>
        <taxon>Fungi</taxon>
        <taxon>Dikarya</taxon>
        <taxon>Basidiomycota</taxon>
        <taxon>Agaricomycotina</taxon>
        <taxon>Agaricomycetes</taxon>
        <taxon>Agaricomycetidae</taxon>
        <taxon>Agaricales</taxon>
        <taxon>Pleurotineae</taxon>
        <taxon>Stephanosporaceae</taxon>
        <taxon>Cristinia</taxon>
    </lineage>
</organism>
<evidence type="ECO:0000256" key="1">
    <source>
        <dbReference type="SAM" id="MobiDB-lite"/>
    </source>
</evidence>
<dbReference type="Proteomes" id="UP000813824">
    <property type="component" value="Unassembled WGS sequence"/>
</dbReference>
<comment type="caution">
    <text evidence="2">The sequence shown here is derived from an EMBL/GenBank/DDBJ whole genome shotgun (WGS) entry which is preliminary data.</text>
</comment>
<dbReference type="AlphaFoldDB" id="A0A8K0UX73"/>
<protein>
    <submittedName>
        <fullName evidence="2">Uncharacterized protein</fullName>
    </submittedName>
</protein>
<evidence type="ECO:0000313" key="3">
    <source>
        <dbReference type="Proteomes" id="UP000813824"/>
    </source>
</evidence>
<sequence>MSSTIAHTYTLFPSTSASSYTPSSPSAFSVFSLPQHHSSPRDAHFMYEDLRTVLRPSNGQRARKESGSSLKMGFKKMFGGM</sequence>
<feature type="compositionally biased region" description="Low complexity" evidence="1">
    <location>
        <begin position="12"/>
        <end position="25"/>
    </location>
</feature>
<keyword evidence="3" id="KW-1185">Reference proteome</keyword>
<name>A0A8K0UX73_9AGAR</name>
<feature type="region of interest" description="Disordered" evidence="1">
    <location>
        <begin position="1"/>
        <end position="25"/>
    </location>
</feature>
<evidence type="ECO:0000313" key="2">
    <source>
        <dbReference type="EMBL" id="KAH8105921.1"/>
    </source>
</evidence>
<gene>
    <name evidence="2" type="ORF">BXZ70DRAFT_917364</name>
</gene>
<reference evidence="2" key="1">
    <citation type="journal article" date="2021" name="New Phytol.">
        <title>Evolutionary innovations through gain and loss of genes in the ectomycorrhizal Boletales.</title>
        <authorList>
            <person name="Wu G."/>
            <person name="Miyauchi S."/>
            <person name="Morin E."/>
            <person name="Kuo A."/>
            <person name="Drula E."/>
            <person name="Varga T."/>
            <person name="Kohler A."/>
            <person name="Feng B."/>
            <person name="Cao Y."/>
            <person name="Lipzen A."/>
            <person name="Daum C."/>
            <person name="Hundley H."/>
            <person name="Pangilinan J."/>
            <person name="Johnson J."/>
            <person name="Barry K."/>
            <person name="LaButti K."/>
            <person name="Ng V."/>
            <person name="Ahrendt S."/>
            <person name="Min B."/>
            <person name="Choi I.G."/>
            <person name="Park H."/>
            <person name="Plett J.M."/>
            <person name="Magnuson J."/>
            <person name="Spatafora J.W."/>
            <person name="Nagy L.G."/>
            <person name="Henrissat B."/>
            <person name="Grigoriev I.V."/>
            <person name="Yang Z.L."/>
            <person name="Xu J."/>
            <person name="Martin F.M."/>
        </authorList>
    </citation>
    <scope>NUCLEOTIDE SEQUENCE</scope>
    <source>
        <strain evidence="2">KKN 215</strain>
    </source>
</reference>
<accession>A0A8K0UX73</accession>
<dbReference type="OrthoDB" id="3247421at2759"/>
<proteinExistence type="predicted"/>